<accession>A0A2B7XXC9</accession>
<name>A0A2B7XXC9_9EURO</name>
<dbReference type="OrthoDB" id="2823490at2759"/>
<gene>
    <name evidence="2" type="ORF">AJ79_03588</name>
</gene>
<evidence type="ECO:0000313" key="3">
    <source>
        <dbReference type="Proteomes" id="UP000223968"/>
    </source>
</evidence>
<feature type="region of interest" description="Disordered" evidence="1">
    <location>
        <begin position="250"/>
        <end position="286"/>
    </location>
</feature>
<feature type="compositionally biased region" description="Pro residues" evidence="1">
    <location>
        <begin position="23"/>
        <end position="35"/>
    </location>
</feature>
<proteinExistence type="predicted"/>
<keyword evidence="3" id="KW-1185">Reference proteome</keyword>
<dbReference type="EMBL" id="PDNB01000044">
    <property type="protein sequence ID" value="PGH13595.1"/>
    <property type="molecule type" value="Genomic_DNA"/>
</dbReference>
<feature type="compositionally biased region" description="Low complexity" evidence="1">
    <location>
        <begin position="36"/>
        <end position="48"/>
    </location>
</feature>
<feature type="compositionally biased region" description="Basic and acidic residues" evidence="1">
    <location>
        <begin position="250"/>
        <end position="267"/>
    </location>
</feature>
<reference evidence="2 3" key="1">
    <citation type="submission" date="2017-10" db="EMBL/GenBank/DDBJ databases">
        <title>Comparative genomics in systemic dimorphic fungi from Ajellomycetaceae.</title>
        <authorList>
            <person name="Munoz J.F."/>
            <person name="Mcewen J.G."/>
            <person name="Clay O.K."/>
            <person name="Cuomo C.A."/>
        </authorList>
    </citation>
    <scope>NUCLEOTIDE SEQUENCE [LARGE SCALE GENOMIC DNA]</scope>
    <source>
        <strain evidence="2 3">UAMH5409</strain>
    </source>
</reference>
<protein>
    <submittedName>
        <fullName evidence="2">Uncharacterized protein</fullName>
    </submittedName>
</protein>
<organism evidence="2 3">
    <name type="scientific">Helicocarpus griseus UAMH5409</name>
    <dbReference type="NCBI Taxonomy" id="1447875"/>
    <lineage>
        <taxon>Eukaryota</taxon>
        <taxon>Fungi</taxon>
        <taxon>Dikarya</taxon>
        <taxon>Ascomycota</taxon>
        <taxon>Pezizomycotina</taxon>
        <taxon>Eurotiomycetes</taxon>
        <taxon>Eurotiomycetidae</taxon>
        <taxon>Onygenales</taxon>
        <taxon>Ajellomycetaceae</taxon>
        <taxon>Helicocarpus</taxon>
    </lineage>
</organism>
<dbReference type="Proteomes" id="UP000223968">
    <property type="component" value="Unassembled WGS sequence"/>
</dbReference>
<feature type="region of interest" description="Disordered" evidence="1">
    <location>
        <begin position="18"/>
        <end position="109"/>
    </location>
</feature>
<evidence type="ECO:0000256" key="1">
    <source>
        <dbReference type="SAM" id="MobiDB-lite"/>
    </source>
</evidence>
<evidence type="ECO:0000313" key="2">
    <source>
        <dbReference type="EMBL" id="PGH13595.1"/>
    </source>
</evidence>
<feature type="compositionally biased region" description="Basic and acidic residues" evidence="1">
    <location>
        <begin position="277"/>
        <end position="286"/>
    </location>
</feature>
<dbReference type="AlphaFoldDB" id="A0A2B7XXC9"/>
<feature type="compositionally biased region" description="Basic and acidic residues" evidence="1">
    <location>
        <begin position="82"/>
        <end position="97"/>
    </location>
</feature>
<sequence length="411" mass="47073">MPNLLTLPRELRDEIYKHIIAQPPQPEPHRTPIPPQSQTEQPQDQQHQSKPPSIVKRFTRLPPDPRQRQTKLQENQELGGEEADRERNERKRSHDQGTQEDEDPESLLPHESTIRYPLLPPTPHTSPLLSTSRRLTRDLLSLLKIKTTPITFRATLRINSSNHLIYPTWISVPVSAAVLRRQGRVIDVLDVGMKIRGGKSSSLCTMHENAEEREVQRIARLTGMYWSAFDGGLVLLKRFLEGGVGFGVDGEERRDKGKTKGKERLAEEDGNEEGAIDGDKRNNSPEKERNIHVNLFILTLTSLIPPSGSAAEDRAMFEELVNELNLHFFVPGFDTRPHSCPLFQEYDRGHEIWQVIFQRVRRFRIVWVDRAVKEWDLEEAGKRMKDVTAAAAATVMKEWEEGLKRGLNDVV</sequence>
<comment type="caution">
    <text evidence="2">The sequence shown here is derived from an EMBL/GenBank/DDBJ whole genome shotgun (WGS) entry which is preliminary data.</text>
</comment>